<dbReference type="PROSITE" id="PS50088">
    <property type="entry name" value="ANK_REPEAT"/>
    <property type="match status" value="1"/>
</dbReference>
<dbReference type="InterPro" id="IPR002110">
    <property type="entry name" value="Ankyrin_rpt"/>
</dbReference>
<dbReference type="PANTHER" id="PTHR24173:SF74">
    <property type="entry name" value="ANKYRIN REPEAT DOMAIN-CONTAINING PROTEIN 16"/>
    <property type="match status" value="1"/>
</dbReference>
<keyword evidence="2 3" id="KW-0040">ANK repeat</keyword>
<reference evidence="4 5" key="1">
    <citation type="submission" date="2022-12" db="EMBL/GenBank/DDBJ databases">
        <title>Chromosome-level genome of Tegillarca granosa.</title>
        <authorList>
            <person name="Kim J."/>
        </authorList>
    </citation>
    <scope>NUCLEOTIDE SEQUENCE [LARGE SCALE GENOMIC DNA]</scope>
    <source>
        <strain evidence="4">Teg-2019</strain>
        <tissue evidence="4">Adductor muscle</tissue>
    </source>
</reference>
<dbReference type="PANTHER" id="PTHR24173">
    <property type="entry name" value="ANKYRIN REPEAT CONTAINING"/>
    <property type="match status" value="1"/>
</dbReference>
<name>A0ABQ9FQI4_TEGGR</name>
<keyword evidence="1" id="KW-0677">Repeat</keyword>
<feature type="repeat" description="ANK" evidence="3">
    <location>
        <begin position="81"/>
        <end position="117"/>
    </location>
</feature>
<dbReference type="InterPro" id="IPR036770">
    <property type="entry name" value="Ankyrin_rpt-contain_sf"/>
</dbReference>
<keyword evidence="5" id="KW-1185">Reference proteome</keyword>
<dbReference type="Pfam" id="PF00023">
    <property type="entry name" value="Ank"/>
    <property type="match status" value="1"/>
</dbReference>
<dbReference type="SMART" id="SM00248">
    <property type="entry name" value="ANK"/>
    <property type="match status" value="5"/>
</dbReference>
<dbReference type="Pfam" id="PF12796">
    <property type="entry name" value="Ank_2"/>
    <property type="match status" value="1"/>
</dbReference>
<dbReference type="Proteomes" id="UP001217089">
    <property type="component" value="Unassembled WGS sequence"/>
</dbReference>
<dbReference type="Gene3D" id="1.25.40.20">
    <property type="entry name" value="Ankyrin repeat-containing domain"/>
    <property type="match status" value="2"/>
</dbReference>
<protein>
    <submittedName>
        <fullName evidence="4">Uncharacterized protein</fullName>
    </submittedName>
</protein>
<dbReference type="SUPFAM" id="SSF48403">
    <property type="entry name" value="Ankyrin repeat"/>
    <property type="match status" value="1"/>
</dbReference>
<accession>A0ABQ9FQI4</accession>
<evidence type="ECO:0000256" key="3">
    <source>
        <dbReference type="PROSITE-ProRule" id="PRU00023"/>
    </source>
</evidence>
<dbReference type="PROSITE" id="PS50297">
    <property type="entry name" value="ANK_REP_REGION"/>
    <property type="match status" value="1"/>
</dbReference>
<evidence type="ECO:0000313" key="5">
    <source>
        <dbReference type="Proteomes" id="UP001217089"/>
    </source>
</evidence>
<evidence type="ECO:0000256" key="1">
    <source>
        <dbReference type="ARBA" id="ARBA00022737"/>
    </source>
</evidence>
<comment type="caution">
    <text evidence="4">The sequence shown here is derived from an EMBL/GenBank/DDBJ whole genome shotgun (WGS) entry which is preliminary data.</text>
</comment>
<proteinExistence type="predicted"/>
<evidence type="ECO:0000256" key="2">
    <source>
        <dbReference type="ARBA" id="ARBA00023043"/>
    </source>
</evidence>
<dbReference type="EMBL" id="JARBDR010000205">
    <property type="protein sequence ID" value="KAJ8319552.1"/>
    <property type="molecule type" value="Genomic_DNA"/>
</dbReference>
<evidence type="ECO:0000313" key="4">
    <source>
        <dbReference type="EMBL" id="KAJ8319552.1"/>
    </source>
</evidence>
<organism evidence="4 5">
    <name type="scientific">Tegillarca granosa</name>
    <name type="common">Malaysian cockle</name>
    <name type="synonym">Anadara granosa</name>
    <dbReference type="NCBI Taxonomy" id="220873"/>
    <lineage>
        <taxon>Eukaryota</taxon>
        <taxon>Metazoa</taxon>
        <taxon>Spiralia</taxon>
        <taxon>Lophotrochozoa</taxon>
        <taxon>Mollusca</taxon>
        <taxon>Bivalvia</taxon>
        <taxon>Autobranchia</taxon>
        <taxon>Pteriomorphia</taxon>
        <taxon>Arcoida</taxon>
        <taxon>Arcoidea</taxon>
        <taxon>Arcidae</taxon>
        <taxon>Tegillarca</taxon>
    </lineage>
</organism>
<gene>
    <name evidence="4" type="ORF">KUTeg_002900</name>
</gene>
<sequence>MSTQKEKQKHLGTDLHEKSQGKKTFMLFLRTAMTPTSDETTVDLNTDARLLFDAIRKGKSHMIRFILDASPVDLANCTDLKGKTPLMVSCQIKEESRRSLAVRLLLANGANVNLQDDDERTVLSHACEMRCNDVVDTLVKHGSIDPDIPDNKGNTPLMYCSMVGNDVAMDILLRSFRRLGLAIDALNTEGFNALLIAAKYANIACAKLLVEGRAALHHRDNIKGLTAQEWLKKNGYSVDDITPLAMRLRSRAKLIKALNIARISIPNRLKQELSLTDDEDENANIKLAPSSAENPIANFYYNIQ</sequence>